<feature type="signal peptide" evidence="1">
    <location>
        <begin position="1"/>
        <end position="21"/>
    </location>
</feature>
<dbReference type="Gene3D" id="2.120.10.30">
    <property type="entry name" value="TolB, C-terminal domain"/>
    <property type="match status" value="1"/>
</dbReference>
<evidence type="ECO:0000313" key="2">
    <source>
        <dbReference type="EMBL" id="MBZ4038888.1"/>
    </source>
</evidence>
<evidence type="ECO:0000313" key="3">
    <source>
        <dbReference type="Proteomes" id="UP001430954"/>
    </source>
</evidence>
<reference evidence="2 3" key="1">
    <citation type="submission" date="2021-09" db="EMBL/GenBank/DDBJ databases">
        <title>Lysobacter sp. 13A isolated from the river sediment.</title>
        <authorList>
            <person name="Liu H."/>
            <person name="Li S."/>
            <person name="Mao S."/>
        </authorList>
    </citation>
    <scope>NUCLEOTIDE SEQUENCE [LARGE SCALE GENOMIC DNA]</scope>
    <source>
        <strain evidence="2 3">13A</strain>
    </source>
</reference>
<dbReference type="NCBIfam" id="NF033206">
    <property type="entry name" value="ScyE_fam"/>
    <property type="match status" value="1"/>
</dbReference>
<dbReference type="SUPFAM" id="SSF63829">
    <property type="entry name" value="Calcium-dependent phosphotriesterase"/>
    <property type="match status" value="1"/>
</dbReference>
<dbReference type="RefSeq" id="WP_223675088.1">
    <property type="nucleotide sequence ID" value="NZ_JAINZW010000002.1"/>
</dbReference>
<feature type="chain" id="PRO_5045407222" evidence="1">
    <location>
        <begin position="22"/>
        <end position="345"/>
    </location>
</feature>
<sequence length="345" mass="35356">MKTFAVLASCLLGLLFQPAGAATVTQVMSNLDNPRGLAFGPDGGLYVVEAGRGGAGPCAVLRGLPRCYGPSGAVTRLLDGEQNRVVTGLPSYSDAGYTEVTGPHDVGFAGPGRMYITVGFGGNPAERELFGPVGANFGTLLYVPGRLPWRIVTDVSAHESASNPAGGPIDSNPYGLLAGQRERWIADAGANALLRVAGDGAVSTIASFRSRPSAMNDAVPTSVVQGPDGAFYVGELTGAPFPAGDARVYRVVPGEAPTVFHAGFKTIIDLDFGPDGSLYVLEHATGPVFFGGPGQVVKVAPNGTRSVVVGGLTRPTSILAGDSGELYVSNQGVSLLTGEVLRIDP</sequence>
<keyword evidence="1" id="KW-0732">Signal</keyword>
<dbReference type="Proteomes" id="UP001430954">
    <property type="component" value="Unassembled WGS sequence"/>
</dbReference>
<protein>
    <submittedName>
        <fullName evidence="2">ScyD/ScyE family protein</fullName>
    </submittedName>
</protein>
<gene>
    <name evidence="2" type="ORF">K6753_05025</name>
</gene>
<proteinExistence type="predicted"/>
<keyword evidence="3" id="KW-1185">Reference proteome</keyword>
<dbReference type="InterPro" id="IPR048031">
    <property type="entry name" value="ScyD/ScyE-like"/>
</dbReference>
<name>A0ABS7T4V3_9GAMM</name>
<dbReference type="InterPro" id="IPR011042">
    <property type="entry name" value="6-blade_b-propeller_TolB-like"/>
</dbReference>
<organism evidence="2 3">
    <name type="scientific">Novilysobacter selenitireducens</name>
    <dbReference type="NCBI Taxonomy" id="2872639"/>
    <lineage>
        <taxon>Bacteria</taxon>
        <taxon>Pseudomonadati</taxon>
        <taxon>Pseudomonadota</taxon>
        <taxon>Gammaproteobacteria</taxon>
        <taxon>Lysobacterales</taxon>
        <taxon>Lysobacteraceae</taxon>
        <taxon>Novilysobacter</taxon>
    </lineage>
</organism>
<evidence type="ECO:0000256" key="1">
    <source>
        <dbReference type="SAM" id="SignalP"/>
    </source>
</evidence>
<dbReference type="EMBL" id="JAINZW010000002">
    <property type="protein sequence ID" value="MBZ4038888.1"/>
    <property type="molecule type" value="Genomic_DNA"/>
</dbReference>
<accession>A0ABS7T4V3</accession>
<comment type="caution">
    <text evidence="2">The sequence shown here is derived from an EMBL/GenBank/DDBJ whole genome shotgun (WGS) entry which is preliminary data.</text>
</comment>